<comment type="caution">
    <text evidence="2">The sequence shown here is derived from an EMBL/GenBank/DDBJ whole genome shotgun (WGS) entry which is preliminary data.</text>
</comment>
<dbReference type="GO" id="GO:0004523">
    <property type="term" value="F:RNA-DNA hybrid ribonuclease activity"/>
    <property type="evidence" value="ECO:0007669"/>
    <property type="project" value="InterPro"/>
</dbReference>
<gene>
    <name evidence="2" type="ORF">Ddye_012577</name>
</gene>
<keyword evidence="3" id="KW-1185">Reference proteome</keyword>
<protein>
    <recommendedName>
        <fullName evidence="1">RNase H type-1 domain-containing protein</fullName>
    </recommendedName>
</protein>
<accession>A0AAE0CIT1</accession>
<dbReference type="EMBL" id="JANJYI010000004">
    <property type="protein sequence ID" value="KAK2652721.1"/>
    <property type="molecule type" value="Genomic_DNA"/>
</dbReference>
<sequence length="250" mass="28592">MSKRRLKEEIYSTKKELNFLSRYIVPGVWMKIQDLESRLDSCMEREERYWRQRSKIEWLQSGDKNTIFFSYEVIRQEGTEHERLSCLINQGLRNGSITGLKCSRFGPVISHLFFVDDSLLFTRASTSDCAAIKEILSIYVRASGQLVNFDKSSMCVSPYVVRQESERLAGRHLHDNQAPTIVTWKPLLSVFYKINTNTAIDGVGQMIGIRIVIRDDIGFVMASSSQRIIATFTSQRAEAMAILKGLMVCA</sequence>
<dbReference type="Proteomes" id="UP001280121">
    <property type="component" value="Unassembled WGS sequence"/>
</dbReference>
<feature type="domain" description="RNase H type-1" evidence="1">
    <location>
        <begin position="208"/>
        <end position="249"/>
    </location>
</feature>
<reference evidence="2" key="1">
    <citation type="journal article" date="2023" name="Plant J.">
        <title>Genome sequences and population genomics provide insights into the demographic history, inbreeding, and mutation load of two 'living fossil' tree species of Dipteronia.</title>
        <authorList>
            <person name="Feng Y."/>
            <person name="Comes H.P."/>
            <person name="Chen J."/>
            <person name="Zhu S."/>
            <person name="Lu R."/>
            <person name="Zhang X."/>
            <person name="Li P."/>
            <person name="Qiu J."/>
            <person name="Olsen K.M."/>
            <person name="Qiu Y."/>
        </authorList>
    </citation>
    <scope>NUCLEOTIDE SEQUENCE</scope>
    <source>
        <strain evidence="2">KIB01</strain>
    </source>
</reference>
<evidence type="ECO:0000313" key="3">
    <source>
        <dbReference type="Proteomes" id="UP001280121"/>
    </source>
</evidence>
<name>A0AAE0CIT1_9ROSI</name>
<organism evidence="2 3">
    <name type="scientific">Dipteronia dyeriana</name>
    <dbReference type="NCBI Taxonomy" id="168575"/>
    <lineage>
        <taxon>Eukaryota</taxon>
        <taxon>Viridiplantae</taxon>
        <taxon>Streptophyta</taxon>
        <taxon>Embryophyta</taxon>
        <taxon>Tracheophyta</taxon>
        <taxon>Spermatophyta</taxon>
        <taxon>Magnoliopsida</taxon>
        <taxon>eudicotyledons</taxon>
        <taxon>Gunneridae</taxon>
        <taxon>Pentapetalae</taxon>
        <taxon>rosids</taxon>
        <taxon>malvids</taxon>
        <taxon>Sapindales</taxon>
        <taxon>Sapindaceae</taxon>
        <taxon>Hippocastanoideae</taxon>
        <taxon>Acereae</taxon>
        <taxon>Dipteronia</taxon>
    </lineage>
</organism>
<dbReference type="InterPro" id="IPR002156">
    <property type="entry name" value="RNaseH_domain"/>
</dbReference>
<dbReference type="GO" id="GO:0003676">
    <property type="term" value="F:nucleic acid binding"/>
    <property type="evidence" value="ECO:0007669"/>
    <property type="project" value="InterPro"/>
</dbReference>
<evidence type="ECO:0000259" key="1">
    <source>
        <dbReference type="Pfam" id="PF13456"/>
    </source>
</evidence>
<evidence type="ECO:0000313" key="2">
    <source>
        <dbReference type="EMBL" id="KAK2652721.1"/>
    </source>
</evidence>
<dbReference type="AlphaFoldDB" id="A0AAE0CIT1"/>
<proteinExistence type="predicted"/>
<dbReference type="Pfam" id="PF13456">
    <property type="entry name" value="RVT_3"/>
    <property type="match status" value="1"/>
</dbReference>